<dbReference type="RefSeq" id="WP_215435860.1">
    <property type="nucleotide sequence ID" value="NZ_AP025943.1"/>
</dbReference>
<evidence type="ECO:0000313" key="4">
    <source>
        <dbReference type="Proteomes" id="UP001062263"/>
    </source>
</evidence>
<keyword evidence="4" id="KW-1185">Reference proteome</keyword>
<proteinExistence type="predicted"/>
<organism evidence="3 4">
    <name type="scientific">Akkermansia biwaensis</name>
    <dbReference type="NCBI Taxonomy" id="2946555"/>
    <lineage>
        <taxon>Bacteria</taxon>
        <taxon>Pseudomonadati</taxon>
        <taxon>Verrucomicrobiota</taxon>
        <taxon>Verrucomicrobiia</taxon>
        <taxon>Verrucomicrobiales</taxon>
        <taxon>Akkermansiaceae</taxon>
        <taxon>Akkermansia</taxon>
    </lineage>
</organism>
<evidence type="ECO:0000313" key="3">
    <source>
        <dbReference type="EMBL" id="BDL44040.1"/>
    </source>
</evidence>
<reference evidence="3" key="1">
    <citation type="submission" date="2022-06" db="EMBL/GenBank/DDBJ databases">
        <title>Akkermansia biwalacus sp. nov., an anaerobic mucin-degrading bacterium isolated from human intestine.</title>
        <authorList>
            <person name="Kobayashi Y."/>
            <person name="Inoue S."/>
            <person name="Kawahara T."/>
            <person name="Kohda N."/>
        </authorList>
    </citation>
    <scope>NUCLEOTIDE SEQUENCE</scope>
    <source>
        <strain evidence="3">WON2089</strain>
    </source>
</reference>
<dbReference type="Proteomes" id="UP001062263">
    <property type="component" value="Chromosome"/>
</dbReference>
<protein>
    <recommendedName>
        <fullName evidence="2">Lipocalin-like domain-containing protein</fullName>
    </recommendedName>
</protein>
<dbReference type="InterPro" id="IPR024311">
    <property type="entry name" value="Lipocalin-like"/>
</dbReference>
<dbReference type="Pfam" id="PF12702">
    <property type="entry name" value="Lipocalin_3"/>
    <property type="match status" value="1"/>
</dbReference>
<feature type="domain" description="Lipocalin-like" evidence="2">
    <location>
        <begin position="20"/>
        <end position="111"/>
    </location>
</feature>
<dbReference type="EMBL" id="AP025943">
    <property type="protein sequence ID" value="BDL44040.1"/>
    <property type="molecule type" value="Genomic_DNA"/>
</dbReference>
<sequence length="114" mass="12034">MNKLLCTAAVLLLASCASRQAEITGCWVQPVPGQPGAMQGIRLLPGGGAESVNMNTLVYTEWSRNGNVLTLRGKSIGNKNSSVFTTQAVITSLTDGKLELEAGGQKDAYIRVKP</sequence>
<evidence type="ECO:0000256" key="1">
    <source>
        <dbReference type="SAM" id="SignalP"/>
    </source>
</evidence>
<dbReference type="PROSITE" id="PS51257">
    <property type="entry name" value="PROKAR_LIPOPROTEIN"/>
    <property type="match status" value="1"/>
</dbReference>
<gene>
    <name evidence="3" type="ORF">Abiwalacus_16140</name>
</gene>
<feature type="signal peptide" evidence="1">
    <location>
        <begin position="1"/>
        <end position="21"/>
    </location>
</feature>
<evidence type="ECO:0000259" key="2">
    <source>
        <dbReference type="Pfam" id="PF12702"/>
    </source>
</evidence>
<keyword evidence="1" id="KW-0732">Signal</keyword>
<accession>A0ABN6QKV8</accession>
<feature type="chain" id="PRO_5046765941" description="Lipocalin-like domain-containing protein" evidence="1">
    <location>
        <begin position="22"/>
        <end position="114"/>
    </location>
</feature>
<dbReference type="Gene3D" id="2.40.128.280">
    <property type="match status" value="1"/>
</dbReference>
<name>A0ABN6QKV8_9BACT</name>